<reference evidence="4" key="1">
    <citation type="journal article" date="2023" name="Commun. Biol.">
        <title>Genome analysis of Parmales, the sister group of diatoms, reveals the evolutionary specialization of diatoms from phago-mixotrophs to photoautotrophs.</title>
        <authorList>
            <person name="Ban H."/>
            <person name="Sato S."/>
            <person name="Yoshikawa S."/>
            <person name="Yamada K."/>
            <person name="Nakamura Y."/>
            <person name="Ichinomiya M."/>
            <person name="Sato N."/>
            <person name="Blanc-Mathieu R."/>
            <person name="Endo H."/>
            <person name="Kuwata A."/>
            <person name="Ogata H."/>
        </authorList>
    </citation>
    <scope>NUCLEOTIDE SEQUENCE [LARGE SCALE GENOMIC DNA]</scope>
    <source>
        <strain evidence="4">NIES 3700</strain>
    </source>
</reference>
<proteinExistence type="predicted"/>
<evidence type="ECO:0000256" key="1">
    <source>
        <dbReference type="SAM" id="Coils"/>
    </source>
</evidence>
<evidence type="ECO:0000313" key="4">
    <source>
        <dbReference type="Proteomes" id="UP001165122"/>
    </source>
</evidence>
<keyword evidence="4" id="KW-1185">Reference proteome</keyword>
<comment type="caution">
    <text evidence="3">The sequence shown here is derived from an EMBL/GenBank/DDBJ whole genome shotgun (WGS) entry which is preliminary data.</text>
</comment>
<protein>
    <submittedName>
        <fullName evidence="3">Uncharacterized protein</fullName>
    </submittedName>
</protein>
<feature type="compositionally biased region" description="Pro residues" evidence="2">
    <location>
        <begin position="309"/>
        <end position="319"/>
    </location>
</feature>
<feature type="region of interest" description="Disordered" evidence="2">
    <location>
        <begin position="281"/>
        <end position="321"/>
    </location>
</feature>
<dbReference type="Proteomes" id="UP001165122">
    <property type="component" value="Unassembled WGS sequence"/>
</dbReference>
<accession>A0A9W7C7A3</accession>
<keyword evidence="1" id="KW-0175">Coiled coil</keyword>
<feature type="coiled-coil region" evidence="1">
    <location>
        <begin position="358"/>
        <end position="385"/>
    </location>
</feature>
<feature type="region of interest" description="Disordered" evidence="2">
    <location>
        <begin position="45"/>
        <end position="147"/>
    </location>
</feature>
<sequence>MDSPISPSATSGPSIDMILDDDLLLTDDLDFLSDIVMNDQSHFLNQQQLSSDPPSNPIYDSSNITMVPQHCNDHGQYYEQHPPPSSSPPPPLHPKSKSHPKIKTDRSQTTATTTASTSSSSSSIIPRKQPQPQPQQDTSSSSSRHSYEFFPFDPLPPTLVPKSKTLATLFPSLTRLQKTGKQSSQTSWKRLNKSKLFDELLLANSLVTKQLDFLRKTLHSLNHPSKLLKVTVKIPSIPDFTPLEMVAVEVNKSSISKRNKDKSRKWAKSIVEAGKKINKFGNKKFGGGGETSTNPKNLHTTTNPNHQSSPPPPSPPPLNPRSTIWTLTSLYFNPPTLHDYQTIFSSHPSEAVFNTKGVGELEGKRKRLVEEERKVRRKLESVEMKFDQL</sequence>
<gene>
    <name evidence="3" type="ORF">TrLO_g5988</name>
</gene>
<feature type="compositionally biased region" description="Low complexity" evidence="2">
    <location>
        <begin position="107"/>
        <end position="143"/>
    </location>
</feature>
<organism evidence="3 4">
    <name type="scientific">Triparma laevis f. longispina</name>
    <dbReference type="NCBI Taxonomy" id="1714387"/>
    <lineage>
        <taxon>Eukaryota</taxon>
        <taxon>Sar</taxon>
        <taxon>Stramenopiles</taxon>
        <taxon>Ochrophyta</taxon>
        <taxon>Bolidophyceae</taxon>
        <taxon>Parmales</taxon>
        <taxon>Triparmaceae</taxon>
        <taxon>Triparma</taxon>
    </lineage>
</organism>
<dbReference type="EMBL" id="BRXW01000029">
    <property type="protein sequence ID" value="GMI00981.1"/>
    <property type="molecule type" value="Genomic_DNA"/>
</dbReference>
<name>A0A9W7C7A3_9STRA</name>
<feature type="compositionally biased region" description="Pro residues" evidence="2">
    <location>
        <begin position="81"/>
        <end position="93"/>
    </location>
</feature>
<evidence type="ECO:0000256" key="2">
    <source>
        <dbReference type="SAM" id="MobiDB-lite"/>
    </source>
</evidence>
<dbReference type="AlphaFoldDB" id="A0A9W7C7A3"/>
<evidence type="ECO:0000313" key="3">
    <source>
        <dbReference type="EMBL" id="GMI00981.1"/>
    </source>
</evidence>
<dbReference type="OrthoDB" id="10533163at2759"/>
<feature type="compositionally biased region" description="Polar residues" evidence="2">
    <location>
        <begin position="45"/>
        <end position="66"/>
    </location>
</feature>